<dbReference type="InterPro" id="IPR000073">
    <property type="entry name" value="AB_hydrolase_1"/>
</dbReference>
<dbReference type="EMBL" id="CP001313">
    <property type="protein sequence ID" value="ADE87271.1"/>
    <property type="molecule type" value="Genomic_DNA"/>
</dbReference>
<dbReference type="HOGENOM" id="CLU_020336_9_3_5"/>
<reference key="1">
    <citation type="submission" date="2008-12" db="EMBL/GenBank/DDBJ databases">
        <title>Complete genome sequence of Rhodobacter capsulatus SB1003.</title>
        <authorList>
            <person name="Strnad H."/>
            <person name="Lapidus A."/>
            <person name="Vlcek C."/>
            <person name="Ulbrich P."/>
            <person name="Paces J."/>
            <person name="Maltsev N."/>
            <person name="Kumar V."/>
            <person name="Kogan Y."/>
            <person name="Milgram A."/>
            <person name="Rebrekov D."/>
            <person name="Mazur M."/>
            <person name="Cox R."/>
            <person name="Kyrpides N."/>
            <person name="Kolar M."/>
            <person name="Sachova J."/>
            <person name="Ridl J."/>
            <person name="Ivanova N."/>
            <person name="Kapatral V."/>
            <person name="Los T."/>
            <person name="Lykidis A."/>
            <person name="Mikhailova N."/>
            <person name="Reznik G."/>
            <person name="Vasieva O."/>
            <person name="Fonstein M."/>
            <person name="Paces V."/>
            <person name="Haselkorn R."/>
        </authorList>
    </citation>
    <scope>NUCLEOTIDE SEQUENCE</scope>
    <source>
        <strain>SB1003</strain>
    </source>
</reference>
<evidence type="ECO:0000313" key="4">
    <source>
        <dbReference type="Proteomes" id="UP000002361"/>
    </source>
</evidence>
<dbReference type="PROSITE" id="PS51257">
    <property type="entry name" value="PROKAR_LIPOPROTEIN"/>
    <property type="match status" value="1"/>
</dbReference>
<dbReference type="OrthoDB" id="9793083at2"/>
<feature type="domain" description="AB hydrolase-1" evidence="2">
    <location>
        <begin position="40"/>
        <end position="253"/>
    </location>
</feature>
<evidence type="ECO:0000259" key="2">
    <source>
        <dbReference type="Pfam" id="PF12697"/>
    </source>
</evidence>
<dbReference type="Pfam" id="PF12697">
    <property type="entry name" value="Abhydrolase_6"/>
    <property type="match status" value="1"/>
</dbReference>
<keyword evidence="3" id="KW-0378">Hydrolase</keyword>
<keyword evidence="3" id="KW-0614">Plasmid</keyword>
<dbReference type="RefSeq" id="WP_013069243.1">
    <property type="nucleotide sequence ID" value="NC_014035.1"/>
</dbReference>
<dbReference type="PANTHER" id="PTHR43689">
    <property type="entry name" value="HYDROLASE"/>
    <property type="match status" value="1"/>
</dbReference>
<keyword evidence="1" id="KW-0732">Signal</keyword>
<feature type="signal peptide" evidence="1">
    <location>
        <begin position="1"/>
        <end position="23"/>
    </location>
</feature>
<dbReference type="AlphaFoldDB" id="D5AVD6"/>
<evidence type="ECO:0000256" key="1">
    <source>
        <dbReference type="SAM" id="SignalP"/>
    </source>
</evidence>
<dbReference type="GeneID" id="31492329"/>
<keyword evidence="4" id="KW-1185">Reference proteome</keyword>
<dbReference type="InterPro" id="IPR029058">
    <property type="entry name" value="AB_hydrolase_fold"/>
</dbReference>
<dbReference type="GO" id="GO:0016787">
    <property type="term" value="F:hydrolase activity"/>
    <property type="evidence" value="ECO:0007669"/>
    <property type="project" value="UniProtKB-KW"/>
</dbReference>
<dbReference type="PANTHER" id="PTHR43689:SF8">
    <property type="entry name" value="ALPHA_BETA-HYDROLASES SUPERFAMILY PROTEIN"/>
    <property type="match status" value="1"/>
</dbReference>
<protein>
    <submittedName>
        <fullName evidence="3">Hydrolase, alpha/beta fold family</fullName>
    </submittedName>
</protein>
<name>D5AVD6_RHOCB</name>
<accession>D5AVD6</accession>
<geneLocation type="plasmid" evidence="3 4">
    <name>pRCB133</name>
</geneLocation>
<reference evidence="3 4" key="2">
    <citation type="journal article" date="2010" name="J. Bacteriol.">
        <title>Complete genome sequence of the photosynthetic purple nonsulfur bacterium Rhodobacter capsulatus SB 1003.</title>
        <authorList>
            <person name="Strnad H."/>
            <person name="Lapidus A."/>
            <person name="Paces J."/>
            <person name="Ulbrich P."/>
            <person name="Vlcek C."/>
            <person name="Paces V."/>
            <person name="Haselkorn R."/>
        </authorList>
    </citation>
    <scope>NUCLEOTIDE SEQUENCE [LARGE SCALE GENOMIC DNA]</scope>
    <source>
        <strain evidence="4">ATCC BAA-309 / NBRC 16581 / SB1003</strain>
        <plasmid evidence="3 4">pRCB133</plasmid>
    </source>
</reference>
<dbReference type="Gene3D" id="3.40.50.1820">
    <property type="entry name" value="alpha/beta hydrolase"/>
    <property type="match status" value="1"/>
</dbReference>
<dbReference type="Proteomes" id="UP000002361">
    <property type="component" value="Plasmid pRCB133"/>
</dbReference>
<evidence type="ECO:0000313" key="3">
    <source>
        <dbReference type="EMBL" id="ADE87271.1"/>
    </source>
</evidence>
<organism evidence="3 4">
    <name type="scientific">Rhodobacter capsulatus (strain ATCC BAA-309 / NBRC 16581 / SB1003)</name>
    <dbReference type="NCBI Taxonomy" id="272942"/>
    <lineage>
        <taxon>Bacteria</taxon>
        <taxon>Pseudomonadati</taxon>
        <taxon>Pseudomonadota</taxon>
        <taxon>Alphaproteobacteria</taxon>
        <taxon>Rhodobacterales</taxon>
        <taxon>Rhodobacter group</taxon>
        <taxon>Rhodobacter</taxon>
    </lineage>
</organism>
<gene>
    <name evidence="3" type="ordered locus">RCAP_rcp00013</name>
</gene>
<proteinExistence type="predicted"/>
<feature type="chain" id="PRO_5003068702" evidence="1">
    <location>
        <begin position="24"/>
        <end position="260"/>
    </location>
</feature>
<dbReference type="SUPFAM" id="SSF53474">
    <property type="entry name" value="alpha/beta-Hydrolases"/>
    <property type="match status" value="1"/>
</dbReference>
<sequence length="260" mass="27642">MTALFRAPLLHAALLVPLLFACAPPGPEVTHAKGPTVIFEAGLGDTATVWDRVDMPPGLGRFAWTRAGYGLGADLVAGQSWPGDADGRRTGAEVTAQLEAALTRVQARPPYILVGHSLGALYVLDFARSHPDQVKGIVLVDPRLPGFTARCKAEQLRGCEIPPLLRLTLTNVERLELGGVPETETALRDLGALRDIPLTILLAEKAGLGEDPRWRGVWAAHAEAFASDFRQTSVIPVASGHYIQTSAPEQVTAAIAAVGR</sequence>
<dbReference type="KEGG" id="rcp:RCAP_rcp00013"/>